<reference evidence="1" key="1">
    <citation type="submission" date="2019-11" db="EMBL/GenBank/DDBJ databases">
        <authorList>
            <person name="Feng L."/>
        </authorList>
    </citation>
    <scope>NUCLEOTIDE SEQUENCE</scope>
    <source>
        <strain evidence="1">SrubneriLFYP117</strain>
    </source>
</reference>
<organism evidence="1">
    <name type="scientific">Streptococcus oralis</name>
    <dbReference type="NCBI Taxonomy" id="1303"/>
    <lineage>
        <taxon>Bacteria</taxon>
        <taxon>Bacillati</taxon>
        <taxon>Bacillota</taxon>
        <taxon>Bacilli</taxon>
        <taxon>Lactobacillales</taxon>
        <taxon>Streptococcaceae</taxon>
        <taxon>Streptococcus</taxon>
    </lineage>
</organism>
<proteinExistence type="predicted"/>
<protein>
    <submittedName>
        <fullName evidence="1">Uncharacterized protein</fullName>
    </submittedName>
</protein>
<dbReference type="AlphaFoldDB" id="A0A6N3CS65"/>
<gene>
    <name evidence="1" type="ORF">SRLFYP117_01238</name>
</gene>
<evidence type="ECO:0000313" key="1">
    <source>
        <dbReference type="EMBL" id="VYU17938.1"/>
    </source>
</evidence>
<accession>A0A6N3CS65</accession>
<sequence>MNKTELINKIDKAMDRLDFLAEIIEGEKILTTGLNTICNILFEIRGEVSLNGIKEDENV</sequence>
<dbReference type="EMBL" id="CACRUL010000016">
    <property type="protein sequence ID" value="VYU17938.1"/>
    <property type="molecule type" value="Genomic_DNA"/>
</dbReference>
<dbReference type="RefSeq" id="WP_156676919.1">
    <property type="nucleotide sequence ID" value="NZ_CACRUL010000016.1"/>
</dbReference>
<name>A0A6N3CS65_STROR</name>